<reference evidence="5 6" key="1">
    <citation type="submission" date="2013-11" db="EMBL/GenBank/DDBJ databases">
        <title>Draft genome of the bovine lungworm Dictyocaulus viviparus.</title>
        <authorList>
            <person name="Mitreva M."/>
        </authorList>
    </citation>
    <scope>NUCLEOTIDE SEQUENCE [LARGE SCALE GENOMIC DNA]</scope>
    <source>
        <strain evidence="5 6">HannoverDv2000</strain>
    </source>
</reference>
<reference evidence="6" key="2">
    <citation type="journal article" date="2016" name="Sci. Rep.">
        <title>Dictyocaulus viviparus genome, variome and transcriptome elucidate lungworm biology and support future intervention.</title>
        <authorList>
            <person name="McNulty S.N."/>
            <person name="Strube C."/>
            <person name="Rosa B.A."/>
            <person name="Martin J.C."/>
            <person name="Tyagi R."/>
            <person name="Choi Y.J."/>
            <person name="Wang Q."/>
            <person name="Hallsworth Pepin K."/>
            <person name="Zhang X."/>
            <person name="Ozersky P."/>
            <person name="Wilson R.K."/>
            <person name="Sternberg P.W."/>
            <person name="Gasser R.B."/>
            <person name="Mitreva M."/>
        </authorList>
    </citation>
    <scope>NUCLEOTIDE SEQUENCE [LARGE SCALE GENOMIC DNA]</scope>
    <source>
        <strain evidence="6">HannoverDv2000</strain>
    </source>
</reference>
<evidence type="ECO:0000313" key="5">
    <source>
        <dbReference type="EMBL" id="KJH40475.1"/>
    </source>
</evidence>
<dbReference type="InterPro" id="IPR011625">
    <property type="entry name" value="A2M_N_BRD"/>
</dbReference>
<keyword evidence="1" id="KW-0732">Signal</keyword>
<dbReference type="STRING" id="29172.A0A0D8X7F1"/>
<dbReference type="EMBL" id="KN717178">
    <property type="protein sequence ID" value="KJH40475.1"/>
    <property type="molecule type" value="Genomic_DNA"/>
</dbReference>
<dbReference type="AlphaFoldDB" id="A0A0D8X7F1"/>
<organism evidence="5 6">
    <name type="scientific">Dictyocaulus viviparus</name>
    <name type="common">Bovine lungworm</name>
    <dbReference type="NCBI Taxonomy" id="29172"/>
    <lineage>
        <taxon>Eukaryota</taxon>
        <taxon>Metazoa</taxon>
        <taxon>Ecdysozoa</taxon>
        <taxon>Nematoda</taxon>
        <taxon>Chromadorea</taxon>
        <taxon>Rhabditida</taxon>
        <taxon>Rhabditina</taxon>
        <taxon>Rhabditomorpha</taxon>
        <taxon>Strongyloidea</taxon>
        <taxon>Metastrongylidae</taxon>
        <taxon>Dictyocaulus</taxon>
    </lineage>
</organism>
<dbReference type="InterPro" id="IPR050473">
    <property type="entry name" value="A2M/Complement_sys"/>
</dbReference>
<keyword evidence="2" id="KW-0882">Thioester bond</keyword>
<dbReference type="Gene3D" id="2.60.40.1930">
    <property type="match status" value="1"/>
</dbReference>
<dbReference type="PANTHER" id="PTHR11412">
    <property type="entry name" value="MACROGLOBULIN / COMPLEMENT"/>
    <property type="match status" value="1"/>
</dbReference>
<proteinExistence type="predicted"/>
<dbReference type="Pfam" id="PF01835">
    <property type="entry name" value="MG2"/>
    <property type="match status" value="1"/>
</dbReference>
<evidence type="ECO:0000256" key="2">
    <source>
        <dbReference type="ARBA" id="ARBA00022966"/>
    </source>
</evidence>
<dbReference type="PANTHER" id="PTHR11412:SF136">
    <property type="entry name" value="CD109 ANTIGEN"/>
    <property type="match status" value="1"/>
</dbReference>
<dbReference type="InterPro" id="IPR002890">
    <property type="entry name" value="MG2"/>
</dbReference>
<gene>
    <name evidence="5" type="ORF">DICVIV_13567</name>
</gene>
<dbReference type="GO" id="GO:0004866">
    <property type="term" value="F:endopeptidase inhibitor activity"/>
    <property type="evidence" value="ECO:0007669"/>
    <property type="project" value="InterPro"/>
</dbReference>
<feature type="domain" description="Macroglobulin" evidence="3">
    <location>
        <begin position="92"/>
        <end position="171"/>
    </location>
</feature>
<name>A0A0D8X7F1_DICVI</name>
<evidence type="ECO:0000259" key="4">
    <source>
        <dbReference type="Pfam" id="PF07703"/>
    </source>
</evidence>
<protein>
    <submittedName>
        <fullName evidence="5">Uncharacterized protein</fullName>
    </submittedName>
</protein>
<evidence type="ECO:0000259" key="3">
    <source>
        <dbReference type="Pfam" id="PF01835"/>
    </source>
</evidence>
<evidence type="ECO:0000256" key="1">
    <source>
        <dbReference type="ARBA" id="ARBA00022729"/>
    </source>
</evidence>
<sequence length="678" mass="76588">MVRGSDIVAGSHKLFSRKYEAVDIHLDVIEIENGKENLVILNKNLKAKSTGSPCTVSFHLEKPIEKAKIVIKTQGHNKFEAETRVESNLAVLHIHTDKPIYSAGETVSVRALPLTYEGTVYDGVIDFALVNPNGFELVRKQRNTLNGYIGLMFELPKHLFYGEWQVIAKPKIKNLGQLVFGTKFEDYISQQKFYRIVAPYGFWQRYVDISMCILDGYHQATTILVRILDRGTGARDEVLVEVDPLIPGFEIISLRPAFSDHTKHLLFMTQSVLAPIGVEVDIRIECLGDVKQRFIEAKTMIGDVLRVVKPMDWHICHVIMIQAFRQVGLLKSRKKSLMLPRISEVKSMELSWIELSPLKNSYFVGEHLQVSIPNNISGVLDYVIVCDSYSMPASGVIKEASITVTFTRSMVGQCIFLVYTTGKRRTIDMIQFHVIENCQVSVQSSSNTIKPGASVTFTMNGQPYGFALMRAIDDRLNSFVTKNDRHTKLRFWNFGVFHQSEFNNRTNQTKLTNFIAYNDVKRVIEERCSSAAGTHFKIFGNCPDATRSLSEISNFCLSIMISECLAPVQPTVAVSTVCDMKNPRECNLSLKKATPILDNILLHRFHAAVNNSLSDLERVTGKAAMAVKAPDTVGRWSISSAFWFPGQRHLCIGRKIEITSTKDVFMEVCHFYFLRNSM</sequence>
<feature type="domain" description="Alpha-2-macroglobulin bait region" evidence="4">
    <location>
        <begin position="353"/>
        <end position="474"/>
    </location>
</feature>
<accession>A0A0D8X7F1</accession>
<dbReference type="OrthoDB" id="6359008at2759"/>
<dbReference type="Proteomes" id="UP000053766">
    <property type="component" value="Unassembled WGS sequence"/>
</dbReference>
<keyword evidence="6" id="KW-1185">Reference proteome</keyword>
<dbReference type="Pfam" id="PF07703">
    <property type="entry name" value="A2M_BRD"/>
    <property type="match status" value="1"/>
</dbReference>
<evidence type="ECO:0000313" key="6">
    <source>
        <dbReference type="Proteomes" id="UP000053766"/>
    </source>
</evidence>